<sequence length="988" mass="111245">PYEQAHNDNFQKAFNDKGFSYIKQWEIARVCSLPQISLQAEWIDELASIKAEDVAHYLLKKAGIPVESKLSDSKYSSAFAGEYAAQAPWAEFEREERELAKNPNGGLGCDMDDNLLCEDGWYGGNIHFTGRLKELTSDENVYLRLGGKGYSIQLDRPRLGTSCRFMRKYGSKRFLKIKVNDAQYGYGQQLANDFFKRPFVVSGCVFRSFYFRDGTVFMVQVNERLGRSEDGRRQVTPRLTSSPDSPPYFFQFTDGHNPMRLNSDQTMMKYVSRIALGLSNSVPGIAIRKENIQIIDDIITKPPSEMEMTDGCGLINHSGLRSIATRLGWDTVPTAIQCRVMGAKGLLLCCPPTMEGSMDDEPRIWLRKSQVKIKYGDDNADPANFIIDVLRKSHMTVQGRLSTETIMNLAQNNVPHKVLIDLMHDGIMNTAKSLTSCAGPDGDIQLWLNVARADGIFPARLARLVQGKARAMGYVFEVDDDGQEDEDGIDGVLGEGSVAWRPDEISGCPSTLGETAMGLLDSGFTPDSCHNLHDKLAAVRDKAVKSIVSRYQVHLTMCTTAWIVPDPHGVLKPGEIHFRSSSRNFMTPNGLTDTVEGGVLLARHPCKVASDIQKALAVYHPLLRNYVDVIVFNTTDYRSLASRLAGGDYDGDKCQVIWEPTIVDTFTNADENICSKPSNLRDNFLKDVTSVAEFLRNYESSNHDLCSSGIQDFLLAPLTSASLVGKYSTFHSNAVYRLGYNDPSTVRLAHMFCEILDGSKSGLKVRNDIYRRDKGTWDVRGPVWRESEETRKRVASGPQLNLKRAIREEFIMDKLFKLGEKIIVQIKTEAPVPSTLPDYHLTKPWLDYKQQAQKVLMAGWEGKWNDVQRIEEHVKQMKDKRSQTYAEQGRSFTELRIERRQDILRNLSLEFTSKPSISSFEDLHDAAYIARLKASCAYHLEPTKRFPWDVAFRELCAIKAQALGSSHTVTAKFYDRFVVKESSIRKAI</sequence>
<evidence type="ECO:0000313" key="3">
    <source>
        <dbReference type="EMBL" id="KDQ60341.1"/>
    </source>
</evidence>
<evidence type="ECO:0000259" key="2">
    <source>
        <dbReference type="Pfam" id="PF05183"/>
    </source>
</evidence>
<dbReference type="EC" id="2.7.7.48" evidence="1"/>
<organism evidence="3 4">
    <name type="scientific">Jaapia argillacea MUCL 33604</name>
    <dbReference type="NCBI Taxonomy" id="933084"/>
    <lineage>
        <taxon>Eukaryota</taxon>
        <taxon>Fungi</taxon>
        <taxon>Dikarya</taxon>
        <taxon>Basidiomycota</taxon>
        <taxon>Agaricomycotina</taxon>
        <taxon>Agaricomycetes</taxon>
        <taxon>Agaricomycetidae</taxon>
        <taxon>Jaapiales</taxon>
        <taxon>Jaapiaceae</taxon>
        <taxon>Jaapia</taxon>
    </lineage>
</organism>
<name>A0A067QCN3_9AGAM</name>
<comment type="similarity">
    <text evidence="1">Belongs to the RdRP family.</text>
</comment>
<dbReference type="OrthoDB" id="10055769at2759"/>
<evidence type="ECO:0000256" key="1">
    <source>
        <dbReference type="RuleBase" id="RU363098"/>
    </source>
</evidence>
<dbReference type="AlphaFoldDB" id="A0A067QCN3"/>
<dbReference type="GO" id="GO:0003968">
    <property type="term" value="F:RNA-directed RNA polymerase activity"/>
    <property type="evidence" value="ECO:0007669"/>
    <property type="project" value="UniProtKB-KW"/>
</dbReference>
<feature type="domain" description="RDRP core" evidence="2">
    <location>
        <begin position="152"/>
        <end position="816"/>
    </location>
</feature>
<evidence type="ECO:0000313" key="4">
    <source>
        <dbReference type="Proteomes" id="UP000027265"/>
    </source>
</evidence>
<dbReference type="InParanoid" id="A0A067QCN3"/>
<keyword evidence="1" id="KW-0696">RNA-directed RNA polymerase</keyword>
<keyword evidence="1" id="KW-0548">Nucleotidyltransferase</keyword>
<protein>
    <recommendedName>
        <fullName evidence="1">RNA-dependent RNA polymerase</fullName>
        <ecNumber evidence="1">2.7.7.48</ecNumber>
    </recommendedName>
</protein>
<comment type="catalytic activity">
    <reaction evidence="1">
        <text>RNA(n) + a ribonucleoside 5'-triphosphate = RNA(n+1) + diphosphate</text>
        <dbReference type="Rhea" id="RHEA:21248"/>
        <dbReference type="Rhea" id="RHEA-COMP:14527"/>
        <dbReference type="Rhea" id="RHEA-COMP:17342"/>
        <dbReference type="ChEBI" id="CHEBI:33019"/>
        <dbReference type="ChEBI" id="CHEBI:61557"/>
        <dbReference type="ChEBI" id="CHEBI:140395"/>
        <dbReference type="EC" id="2.7.7.48"/>
    </reaction>
</comment>
<reference evidence="4" key="1">
    <citation type="journal article" date="2014" name="Proc. Natl. Acad. Sci. U.S.A.">
        <title>Extensive sampling of basidiomycete genomes demonstrates inadequacy of the white-rot/brown-rot paradigm for wood decay fungi.</title>
        <authorList>
            <person name="Riley R."/>
            <person name="Salamov A.A."/>
            <person name="Brown D.W."/>
            <person name="Nagy L.G."/>
            <person name="Floudas D."/>
            <person name="Held B.W."/>
            <person name="Levasseur A."/>
            <person name="Lombard V."/>
            <person name="Morin E."/>
            <person name="Otillar R."/>
            <person name="Lindquist E.A."/>
            <person name="Sun H."/>
            <person name="LaButti K.M."/>
            <person name="Schmutz J."/>
            <person name="Jabbour D."/>
            <person name="Luo H."/>
            <person name="Baker S.E."/>
            <person name="Pisabarro A.G."/>
            <person name="Walton J.D."/>
            <person name="Blanchette R.A."/>
            <person name="Henrissat B."/>
            <person name="Martin F."/>
            <person name="Cullen D."/>
            <person name="Hibbett D.S."/>
            <person name="Grigoriev I.V."/>
        </authorList>
    </citation>
    <scope>NUCLEOTIDE SEQUENCE [LARGE SCALE GENOMIC DNA]</scope>
    <source>
        <strain evidence="4">MUCL 33604</strain>
    </source>
</reference>
<proteinExistence type="inferred from homology"/>
<dbReference type="EMBL" id="KL197714">
    <property type="protein sequence ID" value="KDQ60341.1"/>
    <property type="molecule type" value="Genomic_DNA"/>
</dbReference>
<dbReference type="InterPro" id="IPR057596">
    <property type="entry name" value="RDRP_core"/>
</dbReference>
<dbReference type="Pfam" id="PF05183">
    <property type="entry name" value="RdRP"/>
    <property type="match status" value="1"/>
</dbReference>
<accession>A0A067QCN3</accession>
<dbReference type="STRING" id="933084.A0A067QCN3"/>
<dbReference type="PANTHER" id="PTHR23079">
    <property type="entry name" value="RNA-DEPENDENT RNA POLYMERASE"/>
    <property type="match status" value="1"/>
</dbReference>
<dbReference type="GO" id="GO:0003723">
    <property type="term" value="F:RNA binding"/>
    <property type="evidence" value="ECO:0007669"/>
    <property type="project" value="UniProtKB-KW"/>
</dbReference>
<keyword evidence="1" id="KW-0808">Transferase</keyword>
<keyword evidence="1" id="KW-0694">RNA-binding</keyword>
<dbReference type="GO" id="GO:0031380">
    <property type="term" value="C:nuclear RNA-directed RNA polymerase complex"/>
    <property type="evidence" value="ECO:0007669"/>
    <property type="project" value="TreeGrafter"/>
</dbReference>
<dbReference type="GO" id="GO:0030422">
    <property type="term" value="P:siRNA processing"/>
    <property type="evidence" value="ECO:0007669"/>
    <property type="project" value="TreeGrafter"/>
</dbReference>
<keyword evidence="4" id="KW-1185">Reference proteome</keyword>
<dbReference type="Proteomes" id="UP000027265">
    <property type="component" value="Unassembled WGS sequence"/>
</dbReference>
<feature type="non-terminal residue" evidence="3">
    <location>
        <position position="1"/>
    </location>
</feature>
<dbReference type="PANTHER" id="PTHR23079:SF14">
    <property type="entry name" value="RNA-DEPENDENT RNA POLYMERASE"/>
    <property type="match status" value="1"/>
</dbReference>
<gene>
    <name evidence="3" type="ORF">JAAARDRAFT_126352</name>
</gene>
<dbReference type="InterPro" id="IPR007855">
    <property type="entry name" value="RDRP"/>
</dbReference>
<dbReference type="HOGENOM" id="CLU_003387_1_0_1"/>